<keyword evidence="5" id="KW-0488">Methylation</keyword>
<gene>
    <name evidence="11" type="primary">gspJ</name>
    <name evidence="11" type="ORF">DC094_14290</name>
</gene>
<evidence type="ECO:0000256" key="5">
    <source>
        <dbReference type="ARBA" id="ARBA00022481"/>
    </source>
</evidence>
<keyword evidence="4" id="KW-1003">Cell membrane</keyword>
<dbReference type="InterPro" id="IPR012902">
    <property type="entry name" value="N_methyl_site"/>
</dbReference>
<dbReference type="Pfam" id="PF11612">
    <property type="entry name" value="T2SSJ"/>
    <property type="match status" value="1"/>
</dbReference>
<comment type="caution">
    <text evidence="11">The sequence shown here is derived from an EMBL/GenBank/DDBJ whole genome shotgun (WGS) entry which is preliminary data.</text>
</comment>
<accession>A0A2V1GY02</accession>
<comment type="similarity">
    <text evidence="2">Belongs to the GSP J family.</text>
</comment>
<keyword evidence="6" id="KW-0997">Cell inner membrane</keyword>
<dbReference type="EMBL" id="QDDL01000006">
    <property type="protein sequence ID" value="PVZ67605.1"/>
    <property type="molecule type" value="Genomic_DNA"/>
</dbReference>
<dbReference type="RefSeq" id="WP_116687801.1">
    <property type="nucleotide sequence ID" value="NZ_CAWNYD010000006.1"/>
</dbReference>
<keyword evidence="12" id="KW-1185">Reference proteome</keyword>
<dbReference type="AlphaFoldDB" id="A0A2V1GY02"/>
<dbReference type="Gene3D" id="2.10.70.20">
    <property type="entry name" value="gspk-gspi-gspj complex like domains"/>
    <property type="match status" value="1"/>
</dbReference>
<feature type="transmembrane region" description="Helical" evidence="10">
    <location>
        <begin position="12"/>
        <end position="36"/>
    </location>
</feature>
<dbReference type="Gene3D" id="3.10.610.10">
    <property type="entry name" value="GSPII I/J protein-like"/>
    <property type="match status" value="1"/>
</dbReference>
<evidence type="ECO:0000256" key="10">
    <source>
        <dbReference type="SAM" id="Phobius"/>
    </source>
</evidence>
<keyword evidence="7 10" id="KW-0812">Transmembrane</keyword>
<evidence type="ECO:0000313" key="12">
    <source>
        <dbReference type="Proteomes" id="UP000244906"/>
    </source>
</evidence>
<dbReference type="GO" id="GO:0005886">
    <property type="term" value="C:plasma membrane"/>
    <property type="evidence" value="ECO:0007669"/>
    <property type="project" value="UniProtKB-SubCell"/>
</dbReference>
<dbReference type="PROSITE" id="PS00409">
    <property type="entry name" value="PROKAR_NTER_METHYL"/>
    <property type="match status" value="1"/>
</dbReference>
<dbReference type="NCBIfam" id="TIGR02532">
    <property type="entry name" value="IV_pilin_GFxxxE"/>
    <property type="match status" value="1"/>
</dbReference>
<keyword evidence="8 10" id="KW-1133">Transmembrane helix</keyword>
<dbReference type="PANTHER" id="PTHR39583">
    <property type="entry name" value="TYPE II SECRETION SYSTEM PROTEIN J-RELATED"/>
    <property type="match status" value="1"/>
</dbReference>
<evidence type="ECO:0000256" key="7">
    <source>
        <dbReference type="ARBA" id="ARBA00022692"/>
    </source>
</evidence>
<name>A0A2V1GY02_9GAMM</name>
<dbReference type="PANTHER" id="PTHR39583:SF2">
    <property type="entry name" value="TYPE II SECRETION SYSTEM PROTEIN J"/>
    <property type="match status" value="1"/>
</dbReference>
<evidence type="ECO:0000313" key="11">
    <source>
        <dbReference type="EMBL" id="PVZ67605.1"/>
    </source>
</evidence>
<dbReference type="SUPFAM" id="SSF54523">
    <property type="entry name" value="Pili subunits"/>
    <property type="match status" value="1"/>
</dbReference>
<keyword evidence="9 10" id="KW-0472">Membrane</keyword>
<dbReference type="OrthoDB" id="9794345at2"/>
<dbReference type="Pfam" id="PF07963">
    <property type="entry name" value="N_methyl"/>
    <property type="match status" value="1"/>
</dbReference>
<evidence type="ECO:0000256" key="2">
    <source>
        <dbReference type="ARBA" id="ARBA00011084"/>
    </source>
</evidence>
<evidence type="ECO:0000256" key="6">
    <source>
        <dbReference type="ARBA" id="ARBA00022519"/>
    </source>
</evidence>
<dbReference type="NCBIfam" id="TIGR01711">
    <property type="entry name" value="gspJ"/>
    <property type="match status" value="1"/>
</dbReference>
<protein>
    <recommendedName>
        <fullName evidence="3">Type II secretion system protein J</fullName>
    </recommendedName>
</protein>
<sequence length="204" mass="23401">MFKRNRLASQQGFTLIEVMVAAAISAFILVASYSVLTQSYRGQQILEVQLEDIRQLQSAFAYVQLDIEQAISRPIVDEFGQMQPAFTGGLKADQLVELTRSGWRHSDLLPLSNLQRVGYLLEDEKLYRQTWYALDGREGEPRKRPLLDGVKELELEFLDSSSQWQKQWPVNQGDLNSLPRAVKLVMELEGYGEITRFFRVESAQ</sequence>
<reference evidence="11 12" key="1">
    <citation type="submission" date="2018-04" db="EMBL/GenBank/DDBJ databases">
        <title>Thalassorhabdus spongiae gen. nov., sp. nov., isolated from a marine sponge in South-West Iceland.</title>
        <authorList>
            <person name="Knobloch S."/>
            <person name="Daussin A."/>
            <person name="Johannsson R."/>
            <person name="Marteinsson V.T."/>
        </authorList>
    </citation>
    <scope>NUCLEOTIDE SEQUENCE [LARGE SCALE GENOMIC DNA]</scope>
    <source>
        <strain evidence="11 12">Hp12</strain>
    </source>
</reference>
<evidence type="ECO:0000256" key="1">
    <source>
        <dbReference type="ARBA" id="ARBA00004377"/>
    </source>
</evidence>
<organism evidence="11 12">
    <name type="scientific">Pelagibaculum spongiae</name>
    <dbReference type="NCBI Taxonomy" id="2080658"/>
    <lineage>
        <taxon>Bacteria</taxon>
        <taxon>Pseudomonadati</taxon>
        <taxon>Pseudomonadota</taxon>
        <taxon>Gammaproteobacteria</taxon>
        <taxon>Oceanospirillales</taxon>
        <taxon>Pelagibaculum</taxon>
    </lineage>
</organism>
<dbReference type="InterPro" id="IPR010055">
    <property type="entry name" value="T2SS_protein-GspJ"/>
</dbReference>
<comment type="subcellular location">
    <subcellularLocation>
        <location evidence="1">Cell inner membrane</location>
        <topology evidence="1">Single-pass membrane protein</topology>
    </subcellularLocation>
</comment>
<evidence type="ECO:0000256" key="4">
    <source>
        <dbReference type="ARBA" id="ARBA00022475"/>
    </source>
</evidence>
<dbReference type="InterPro" id="IPR051621">
    <property type="entry name" value="T2SS_protein_J"/>
</dbReference>
<evidence type="ECO:0000256" key="9">
    <source>
        <dbReference type="ARBA" id="ARBA00023136"/>
    </source>
</evidence>
<evidence type="ECO:0000256" key="3">
    <source>
        <dbReference type="ARBA" id="ARBA00021539"/>
    </source>
</evidence>
<evidence type="ECO:0000256" key="8">
    <source>
        <dbReference type="ARBA" id="ARBA00022989"/>
    </source>
</evidence>
<dbReference type="GO" id="GO:0015627">
    <property type="term" value="C:type II protein secretion system complex"/>
    <property type="evidence" value="ECO:0007669"/>
    <property type="project" value="InterPro"/>
</dbReference>
<dbReference type="GO" id="GO:0015628">
    <property type="term" value="P:protein secretion by the type II secretion system"/>
    <property type="evidence" value="ECO:0007669"/>
    <property type="project" value="InterPro"/>
</dbReference>
<dbReference type="Proteomes" id="UP000244906">
    <property type="component" value="Unassembled WGS sequence"/>
</dbReference>
<proteinExistence type="inferred from homology"/>
<dbReference type="InterPro" id="IPR045584">
    <property type="entry name" value="Pilin-like"/>
</dbReference>